<name>A0A8J3YQ61_9ACTN</name>
<dbReference type="Proteomes" id="UP000619260">
    <property type="component" value="Unassembled WGS sequence"/>
</dbReference>
<keyword evidence="3" id="KW-1185">Reference proteome</keyword>
<comment type="caution">
    <text evidence="2">The sequence shown here is derived from an EMBL/GenBank/DDBJ whole genome shotgun (WGS) entry which is preliminary data.</text>
</comment>
<protein>
    <submittedName>
        <fullName evidence="2">Uncharacterized protein</fullName>
    </submittedName>
</protein>
<evidence type="ECO:0000313" key="2">
    <source>
        <dbReference type="EMBL" id="GIJ49381.1"/>
    </source>
</evidence>
<gene>
    <name evidence="2" type="ORF">Val02_62670</name>
</gene>
<evidence type="ECO:0000313" key="3">
    <source>
        <dbReference type="Proteomes" id="UP000619260"/>
    </source>
</evidence>
<accession>A0A8J3YQ61</accession>
<dbReference type="EMBL" id="BOPF01000026">
    <property type="protein sequence ID" value="GIJ49381.1"/>
    <property type="molecule type" value="Genomic_DNA"/>
</dbReference>
<dbReference type="AlphaFoldDB" id="A0A8J3YQ61"/>
<organism evidence="2 3">
    <name type="scientific">Virgisporangium aliadipatigenens</name>
    <dbReference type="NCBI Taxonomy" id="741659"/>
    <lineage>
        <taxon>Bacteria</taxon>
        <taxon>Bacillati</taxon>
        <taxon>Actinomycetota</taxon>
        <taxon>Actinomycetes</taxon>
        <taxon>Micromonosporales</taxon>
        <taxon>Micromonosporaceae</taxon>
        <taxon>Virgisporangium</taxon>
    </lineage>
</organism>
<reference evidence="2" key="1">
    <citation type="submission" date="2021-01" db="EMBL/GenBank/DDBJ databases">
        <title>Whole genome shotgun sequence of Virgisporangium aliadipatigenens NBRC 105644.</title>
        <authorList>
            <person name="Komaki H."/>
            <person name="Tamura T."/>
        </authorList>
    </citation>
    <scope>NUCLEOTIDE SEQUENCE</scope>
    <source>
        <strain evidence="2">NBRC 105644</strain>
    </source>
</reference>
<sequence>MPGSVGRGLPPTSPSNEVPGGNNIVALHHLPKPGKAVAFDPAATRAWLQRPSRNNADITRAQAIGVLDDLSYNDTTYPTVVEIVLMTQPEALLLGEGIAAVLLWPVRAEHVPDDAALVTVDVKKGIRLSSRIQYLSDSGRSNRGIAAVLSGLAHIAEQACGLIADYEAANPQFRAEQTQP</sequence>
<proteinExistence type="predicted"/>
<feature type="region of interest" description="Disordered" evidence="1">
    <location>
        <begin position="1"/>
        <end position="23"/>
    </location>
</feature>
<evidence type="ECO:0000256" key="1">
    <source>
        <dbReference type="SAM" id="MobiDB-lite"/>
    </source>
</evidence>